<dbReference type="AlphaFoldDB" id="A0A6A5W5C0"/>
<proteinExistence type="predicted"/>
<evidence type="ECO:0000313" key="1">
    <source>
        <dbReference type="EMBL" id="KAF1996487.1"/>
    </source>
</evidence>
<sequence>MDQPSTLLVLPPELRVEIYGYLSPPHSPVSAVTGLLLSCREIYNEASVELLKNTRKYLTGMENDCKAVNNELSITSPASLHNWDVVEAILPSSMVAESIKNDFGFYPETFHPLHPAFKRLMEIPLQRITFRFLGPFQRSLRRRVATSFLYSLEDWLRSSGHNARVDDIVLEWGMYTPSVTAVEDRGYYGIGVCRVYKSRLYVESLGLRATLESRVSFRSMLTDILEDSDDEWS</sequence>
<evidence type="ECO:0000313" key="2">
    <source>
        <dbReference type="Proteomes" id="UP000799779"/>
    </source>
</evidence>
<dbReference type="Proteomes" id="UP000799779">
    <property type="component" value="Unassembled WGS sequence"/>
</dbReference>
<evidence type="ECO:0008006" key="3">
    <source>
        <dbReference type="Google" id="ProtNLM"/>
    </source>
</evidence>
<gene>
    <name evidence="1" type="ORF">P154DRAFT_579902</name>
</gene>
<organism evidence="1 2">
    <name type="scientific">Amniculicola lignicola CBS 123094</name>
    <dbReference type="NCBI Taxonomy" id="1392246"/>
    <lineage>
        <taxon>Eukaryota</taxon>
        <taxon>Fungi</taxon>
        <taxon>Dikarya</taxon>
        <taxon>Ascomycota</taxon>
        <taxon>Pezizomycotina</taxon>
        <taxon>Dothideomycetes</taxon>
        <taxon>Pleosporomycetidae</taxon>
        <taxon>Pleosporales</taxon>
        <taxon>Amniculicolaceae</taxon>
        <taxon>Amniculicola</taxon>
    </lineage>
</organism>
<protein>
    <recommendedName>
        <fullName evidence="3">F-box domain-containing protein</fullName>
    </recommendedName>
</protein>
<dbReference type="EMBL" id="ML977625">
    <property type="protein sequence ID" value="KAF1996487.1"/>
    <property type="molecule type" value="Genomic_DNA"/>
</dbReference>
<keyword evidence="2" id="KW-1185">Reference proteome</keyword>
<reference evidence="1" key="1">
    <citation type="journal article" date="2020" name="Stud. Mycol.">
        <title>101 Dothideomycetes genomes: a test case for predicting lifestyles and emergence of pathogens.</title>
        <authorList>
            <person name="Haridas S."/>
            <person name="Albert R."/>
            <person name="Binder M."/>
            <person name="Bloem J."/>
            <person name="Labutti K."/>
            <person name="Salamov A."/>
            <person name="Andreopoulos B."/>
            <person name="Baker S."/>
            <person name="Barry K."/>
            <person name="Bills G."/>
            <person name="Bluhm B."/>
            <person name="Cannon C."/>
            <person name="Castanera R."/>
            <person name="Culley D."/>
            <person name="Daum C."/>
            <person name="Ezra D."/>
            <person name="Gonzalez J."/>
            <person name="Henrissat B."/>
            <person name="Kuo A."/>
            <person name="Liang C."/>
            <person name="Lipzen A."/>
            <person name="Lutzoni F."/>
            <person name="Magnuson J."/>
            <person name="Mondo S."/>
            <person name="Nolan M."/>
            <person name="Ohm R."/>
            <person name="Pangilinan J."/>
            <person name="Park H.-J."/>
            <person name="Ramirez L."/>
            <person name="Alfaro M."/>
            <person name="Sun H."/>
            <person name="Tritt A."/>
            <person name="Yoshinaga Y."/>
            <person name="Zwiers L.-H."/>
            <person name="Turgeon B."/>
            <person name="Goodwin S."/>
            <person name="Spatafora J."/>
            <person name="Crous P."/>
            <person name="Grigoriev I."/>
        </authorList>
    </citation>
    <scope>NUCLEOTIDE SEQUENCE</scope>
    <source>
        <strain evidence="1">CBS 123094</strain>
    </source>
</reference>
<dbReference type="OrthoDB" id="3671487at2759"/>
<accession>A0A6A5W5C0</accession>
<name>A0A6A5W5C0_9PLEO</name>